<evidence type="ECO:0000256" key="2">
    <source>
        <dbReference type="ARBA" id="ARBA00012438"/>
    </source>
</evidence>
<evidence type="ECO:0000256" key="8">
    <source>
        <dbReference type="ARBA" id="ARBA00023012"/>
    </source>
</evidence>
<keyword evidence="8" id="KW-0902">Two-component regulatory system</keyword>
<dbReference type="EC" id="2.7.13.3" evidence="2"/>
<sequence>MRLAYPTETSLNSGHEDTDSYPVSSALILRSLRLPALVLGGVVILALALMTLTAWRAETRIGTVQLHMQNILALQTLSMQIEHDYLRLVNPQAPLPAHIQQALDKQLADIIAADHSRVADTPAVLSQLRQLLARRNAGHDTLLSTLAQIHDRITRETNAHAVLVSDVQRTARFEFNLALTLVVVLPLLAVATLYLLRHRVQLPLRDLSWLMQRLSQQDYASAPIAHADPMIKPLLLRYNHLVSRLAELEAEHQNRETLLEQQVRAASTTLLNQQQHLAQAEKLASVGEVAAGIAHELRNPLSGIQMALTNLRRETESADHAERLDMVLDEINRITRLLNGLLDQARHHPAPPSEVNLAELCGALASLVHYLLPPAITLVTDVPADLSCVISADGLRQALLNLILNARNAIGEHAGNIHLTAQPREDAIEISVTDSGGGFSDTLLSHGPRPFISSHESGTGLGLAITRRFVNDLGGRIALDNTPGGGARVTLYLPCASTHA</sequence>
<evidence type="ECO:0000259" key="10">
    <source>
        <dbReference type="PROSITE" id="PS50109"/>
    </source>
</evidence>
<evidence type="ECO:0000256" key="1">
    <source>
        <dbReference type="ARBA" id="ARBA00000085"/>
    </source>
</evidence>
<keyword evidence="9" id="KW-0472">Membrane</keyword>
<dbReference type="Pfam" id="PF02518">
    <property type="entry name" value="HATPase_c"/>
    <property type="match status" value="1"/>
</dbReference>
<dbReference type="PRINTS" id="PR00344">
    <property type="entry name" value="BCTRLSENSOR"/>
</dbReference>
<dbReference type="PANTHER" id="PTHR43065">
    <property type="entry name" value="SENSOR HISTIDINE KINASE"/>
    <property type="match status" value="1"/>
</dbReference>
<organism evidence="11 12">
    <name type="scientific">Sulfuriferula multivorans</name>
    <dbReference type="NCBI Taxonomy" id="1559896"/>
    <lineage>
        <taxon>Bacteria</taxon>
        <taxon>Pseudomonadati</taxon>
        <taxon>Pseudomonadota</taxon>
        <taxon>Betaproteobacteria</taxon>
        <taxon>Nitrosomonadales</taxon>
        <taxon>Sulfuricellaceae</taxon>
        <taxon>Sulfuriferula</taxon>
    </lineage>
</organism>
<dbReference type="GO" id="GO:0005524">
    <property type="term" value="F:ATP binding"/>
    <property type="evidence" value="ECO:0007669"/>
    <property type="project" value="UniProtKB-KW"/>
</dbReference>
<dbReference type="GO" id="GO:0000155">
    <property type="term" value="F:phosphorelay sensor kinase activity"/>
    <property type="evidence" value="ECO:0007669"/>
    <property type="project" value="InterPro"/>
</dbReference>
<dbReference type="Pfam" id="PF00512">
    <property type="entry name" value="HisKA"/>
    <property type="match status" value="1"/>
</dbReference>
<comment type="catalytic activity">
    <reaction evidence="1">
        <text>ATP + protein L-histidine = ADP + protein N-phospho-L-histidine.</text>
        <dbReference type="EC" id="2.7.13.3"/>
    </reaction>
</comment>
<dbReference type="SMART" id="SM00388">
    <property type="entry name" value="HisKA"/>
    <property type="match status" value="1"/>
</dbReference>
<reference evidence="11 12" key="1">
    <citation type="journal article" date="2019" name="Front. Microbiol.">
        <title>Genomes of Neutrophilic Sulfur-Oxidizing Chemolithoautotrophs Representing 9 Proteobacterial Species From 8 Genera.</title>
        <authorList>
            <person name="Watanabe T."/>
            <person name="Kojima H."/>
            <person name="Umezawa K."/>
            <person name="Hori C."/>
            <person name="Takasuka T.E."/>
            <person name="Kato Y."/>
            <person name="Fukui M."/>
        </authorList>
    </citation>
    <scope>NUCLEOTIDE SEQUENCE [LARGE SCALE GENOMIC DNA]</scope>
    <source>
        <strain evidence="11 12">TTN</strain>
    </source>
</reference>
<dbReference type="SUPFAM" id="SSF55874">
    <property type="entry name" value="ATPase domain of HSP90 chaperone/DNA topoisomerase II/histidine kinase"/>
    <property type="match status" value="1"/>
</dbReference>
<evidence type="ECO:0000256" key="3">
    <source>
        <dbReference type="ARBA" id="ARBA00022553"/>
    </source>
</evidence>
<dbReference type="SUPFAM" id="SSF47384">
    <property type="entry name" value="Homodimeric domain of signal transducing histidine kinase"/>
    <property type="match status" value="1"/>
</dbReference>
<proteinExistence type="predicted"/>
<comment type="caution">
    <text evidence="11">The sequence shown here is derived from an EMBL/GenBank/DDBJ whole genome shotgun (WGS) entry which is preliminary data.</text>
</comment>
<keyword evidence="9" id="KW-0812">Transmembrane</keyword>
<accession>A0A401J9I4</accession>
<evidence type="ECO:0000256" key="5">
    <source>
        <dbReference type="ARBA" id="ARBA00022741"/>
    </source>
</evidence>
<keyword evidence="6 11" id="KW-0418">Kinase</keyword>
<protein>
    <recommendedName>
        <fullName evidence="2">histidine kinase</fullName>
        <ecNumber evidence="2">2.7.13.3</ecNumber>
    </recommendedName>
</protein>
<dbReference type="InterPro" id="IPR005467">
    <property type="entry name" value="His_kinase_dom"/>
</dbReference>
<dbReference type="SMART" id="SM00387">
    <property type="entry name" value="HATPase_c"/>
    <property type="match status" value="1"/>
</dbReference>
<evidence type="ECO:0000256" key="9">
    <source>
        <dbReference type="SAM" id="Phobius"/>
    </source>
</evidence>
<gene>
    <name evidence="11" type="ORF">SFMTTN_0130</name>
</gene>
<dbReference type="EMBL" id="BGOW01000001">
    <property type="protein sequence ID" value="GBL44335.1"/>
    <property type="molecule type" value="Genomic_DNA"/>
</dbReference>
<dbReference type="InterPro" id="IPR003594">
    <property type="entry name" value="HATPase_dom"/>
</dbReference>
<keyword evidence="9" id="KW-1133">Transmembrane helix</keyword>
<keyword evidence="4" id="KW-0808">Transferase</keyword>
<evidence type="ECO:0000256" key="7">
    <source>
        <dbReference type="ARBA" id="ARBA00022840"/>
    </source>
</evidence>
<feature type="transmembrane region" description="Helical" evidence="9">
    <location>
        <begin position="175"/>
        <end position="196"/>
    </location>
</feature>
<feature type="domain" description="Histidine kinase" evidence="10">
    <location>
        <begin position="292"/>
        <end position="497"/>
    </location>
</feature>
<dbReference type="InterPro" id="IPR036097">
    <property type="entry name" value="HisK_dim/P_sf"/>
</dbReference>
<evidence type="ECO:0000313" key="11">
    <source>
        <dbReference type="EMBL" id="GBL44335.1"/>
    </source>
</evidence>
<keyword evidence="5" id="KW-0547">Nucleotide-binding</keyword>
<keyword evidence="7" id="KW-0067">ATP-binding</keyword>
<dbReference type="PROSITE" id="PS50109">
    <property type="entry name" value="HIS_KIN"/>
    <property type="match status" value="1"/>
</dbReference>
<dbReference type="RefSeq" id="WP_124703176.1">
    <property type="nucleotide sequence ID" value="NZ_BGOW01000001.1"/>
</dbReference>
<dbReference type="InterPro" id="IPR036890">
    <property type="entry name" value="HATPase_C_sf"/>
</dbReference>
<keyword evidence="12" id="KW-1185">Reference proteome</keyword>
<feature type="transmembrane region" description="Helical" evidence="9">
    <location>
        <begin position="34"/>
        <end position="55"/>
    </location>
</feature>
<keyword evidence="3" id="KW-0597">Phosphoprotein</keyword>
<dbReference type="InterPro" id="IPR004358">
    <property type="entry name" value="Sig_transdc_His_kin-like_C"/>
</dbReference>
<dbReference type="Gene3D" id="1.10.287.130">
    <property type="match status" value="1"/>
</dbReference>
<dbReference type="InterPro" id="IPR003661">
    <property type="entry name" value="HisK_dim/P_dom"/>
</dbReference>
<dbReference type="Proteomes" id="UP000286806">
    <property type="component" value="Unassembled WGS sequence"/>
</dbReference>
<dbReference type="OrthoDB" id="9177862at2"/>
<evidence type="ECO:0000256" key="4">
    <source>
        <dbReference type="ARBA" id="ARBA00022679"/>
    </source>
</evidence>
<dbReference type="PANTHER" id="PTHR43065:SF10">
    <property type="entry name" value="PEROXIDE STRESS-ACTIVATED HISTIDINE KINASE MAK3"/>
    <property type="match status" value="1"/>
</dbReference>
<name>A0A401J9I4_9PROT</name>
<dbReference type="AlphaFoldDB" id="A0A401J9I4"/>
<evidence type="ECO:0000256" key="6">
    <source>
        <dbReference type="ARBA" id="ARBA00022777"/>
    </source>
</evidence>
<evidence type="ECO:0000313" key="12">
    <source>
        <dbReference type="Proteomes" id="UP000286806"/>
    </source>
</evidence>
<dbReference type="Gene3D" id="3.30.565.10">
    <property type="entry name" value="Histidine kinase-like ATPase, C-terminal domain"/>
    <property type="match status" value="1"/>
</dbReference>
<dbReference type="CDD" id="cd00082">
    <property type="entry name" value="HisKA"/>
    <property type="match status" value="1"/>
</dbReference>